<sequence length="209" mass="23707">MTFCATLSTHMLSKRTGLFYTYATFVDVPSSIIPEVLACQSLKRIRIELRPEDFKLPGGERNGWDHCLTEAELNIVRINTGLSNLPATTSLEIYQPEGRDVRWRFKASDLQKQLLQSNVVRLQTLPRRNARPHATVRDSAWPYVYAPRPMYAGSKVYMTRPNTAITACLGLSFGHRLWWSFVVLLEAAALAILLVMTIDLFTGAFKIML</sequence>
<dbReference type="InParanoid" id="A0A1V8TCP1"/>
<organism evidence="2 3">
    <name type="scientific">Cryoendolithus antarcticus</name>
    <dbReference type="NCBI Taxonomy" id="1507870"/>
    <lineage>
        <taxon>Eukaryota</taxon>
        <taxon>Fungi</taxon>
        <taxon>Dikarya</taxon>
        <taxon>Ascomycota</taxon>
        <taxon>Pezizomycotina</taxon>
        <taxon>Dothideomycetes</taxon>
        <taxon>Dothideomycetidae</taxon>
        <taxon>Cladosporiales</taxon>
        <taxon>Cladosporiaceae</taxon>
        <taxon>Cryoendolithus</taxon>
    </lineage>
</organism>
<name>A0A1V8TCP1_9PEZI</name>
<accession>A0A1V8TCP1</accession>
<dbReference type="AlphaFoldDB" id="A0A1V8TCP1"/>
<evidence type="ECO:0000313" key="3">
    <source>
        <dbReference type="Proteomes" id="UP000192596"/>
    </source>
</evidence>
<comment type="caution">
    <text evidence="2">The sequence shown here is derived from an EMBL/GenBank/DDBJ whole genome shotgun (WGS) entry which is preliminary data.</text>
</comment>
<feature type="transmembrane region" description="Helical" evidence="1">
    <location>
        <begin position="177"/>
        <end position="201"/>
    </location>
</feature>
<keyword evidence="3" id="KW-1185">Reference proteome</keyword>
<keyword evidence="1" id="KW-0472">Membrane</keyword>
<protein>
    <submittedName>
        <fullName evidence="2">Uncharacterized protein</fullName>
    </submittedName>
</protein>
<evidence type="ECO:0000313" key="2">
    <source>
        <dbReference type="EMBL" id="OQO09028.1"/>
    </source>
</evidence>
<evidence type="ECO:0000256" key="1">
    <source>
        <dbReference type="SAM" id="Phobius"/>
    </source>
</evidence>
<dbReference type="Proteomes" id="UP000192596">
    <property type="component" value="Unassembled WGS sequence"/>
</dbReference>
<dbReference type="EMBL" id="NAJO01000011">
    <property type="protein sequence ID" value="OQO09028.1"/>
    <property type="molecule type" value="Genomic_DNA"/>
</dbReference>
<keyword evidence="1" id="KW-0812">Transmembrane</keyword>
<keyword evidence="1" id="KW-1133">Transmembrane helix</keyword>
<proteinExistence type="predicted"/>
<reference evidence="3" key="1">
    <citation type="submission" date="2017-03" db="EMBL/GenBank/DDBJ databases">
        <title>Genomes of endolithic fungi from Antarctica.</title>
        <authorList>
            <person name="Coleine C."/>
            <person name="Masonjones S."/>
            <person name="Stajich J.E."/>
        </authorList>
    </citation>
    <scope>NUCLEOTIDE SEQUENCE [LARGE SCALE GENOMIC DNA]</scope>
    <source>
        <strain evidence="3">CCFEE 5527</strain>
    </source>
</reference>
<gene>
    <name evidence="2" type="ORF">B0A48_05919</name>
</gene>